<dbReference type="Proteomes" id="UP000824136">
    <property type="component" value="Unassembled WGS sequence"/>
</dbReference>
<protein>
    <submittedName>
        <fullName evidence="1">Uncharacterized protein</fullName>
    </submittedName>
</protein>
<dbReference type="AlphaFoldDB" id="A0A9D1GUH3"/>
<accession>A0A9D1GUH3</accession>
<reference evidence="1" key="1">
    <citation type="submission" date="2020-10" db="EMBL/GenBank/DDBJ databases">
        <authorList>
            <person name="Gilroy R."/>
        </authorList>
    </citation>
    <scope>NUCLEOTIDE SEQUENCE</scope>
    <source>
        <strain evidence="1">CHK33-4379</strain>
    </source>
</reference>
<name>A0A9D1GUH3_9FIRM</name>
<dbReference type="SUPFAM" id="SSF49785">
    <property type="entry name" value="Galactose-binding domain-like"/>
    <property type="match status" value="1"/>
</dbReference>
<evidence type="ECO:0000313" key="1">
    <source>
        <dbReference type="EMBL" id="HIT58690.1"/>
    </source>
</evidence>
<gene>
    <name evidence="1" type="ORF">IAC39_03110</name>
</gene>
<reference evidence="1" key="2">
    <citation type="journal article" date="2021" name="PeerJ">
        <title>Extensive microbial diversity within the chicken gut microbiome revealed by metagenomics and culture.</title>
        <authorList>
            <person name="Gilroy R."/>
            <person name="Ravi A."/>
            <person name="Getino M."/>
            <person name="Pursley I."/>
            <person name="Horton D.L."/>
            <person name="Alikhan N.F."/>
            <person name="Baker D."/>
            <person name="Gharbi K."/>
            <person name="Hall N."/>
            <person name="Watson M."/>
            <person name="Adriaenssens E.M."/>
            <person name="Foster-Nyarko E."/>
            <person name="Jarju S."/>
            <person name="Secka A."/>
            <person name="Antonio M."/>
            <person name="Oren A."/>
            <person name="Chaudhuri R.R."/>
            <person name="La Ragione R."/>
            <person name="Hildebrand F."/>
            <person name="Pallen M.J."/>
        </authorList>
    </citation>
    <scope>NUCLEOTIDE SEQUENCE</scope>
    <source>
        <strain evidence="1">CHK33-4379</strain>
    </source>
</reference>
<comment type="caution">
    <text evidence="1">The sequence shown here is derived from an EMBL/GenBank/DDBJ whole genome shotgun (WGS) entry which is preliminary data.</text>
</comment>
<sequence>MDKVLPSLDLKIYSPTGKLVASSNTTNNVEIAEFVPTEYGTYTITVVNTSPNSDTGTIYFGLSWL</sequence>
<dbReference type="EMBL" id="DVLL01000013">
    <property type="protein sequence ID" value="HIT58690.1"/>
    <property type="molecule type" value="Genomic_DNA"/>
</dbReference>
<dbReference type="InterPro" id="IPR008979">
    <property type="entry name" value="Galactose-bd-like_sf"/>
</dbReference>
<dbReference type="Gene3D" id="2.60.120.380">
    <property type="match status" value="1"/>
</dbReference>
<organism evidence="1 2">
    <name type="scientific">Candidatus Faeciplasma pullistercoris</name>
    <dbReference type="NCBI Taxonomy" id="2840800"/>
    <lineage>
        <taxon>Bacteria</taxon>
        <taxon>Bacillati</taxon>
        <taxon>Bacillota</taxon>
        <taxon>Clostridia</taxon>
        <taxon>Eubacteriales</taxon>
        <taxon>Oscillospiraceae</taxon>
        <taxon>Oscillospiraceae incertae sedis</taxon>
        <taxon>Candidatus Faeciplasma</taxon>
    </lineage>
</organism>
<evidence type="ECO:0000313" key="2">
    <source>
        <dbReference type="Proteomes" id="UP000824136"/>
    </source>
</evidence>
<proteinExistence type="predicted"/>